<evidence type="ECO:0000313" key="2">
    <source>
        <dbReference type="EMBL" id="DAE08918.1"/>
    </source>
</evidence>
<dbReference type="EMBL" id="BK015479">
    <property type="protein sequence ID" value="DAE08918.1"/>
    <property type="molecule type" value="Genomic_DNA"/>
</dbReference>
<protein>
    <submittedName>
        <fullName evidence="2">Uncharacterized protein</fullName>
    </submittedName>
</protein>
<sequence length="48" mass="5445">MKTKWRKRTGDTNVTPGKGKQRNKVAEIGLRPAGAVRNSFNIRSERSF</sequence>
<reference evidence="2" key="1">
    <citation type="journal article" date="2021" name="Proc. Natl. Acad. Sci. U.S.A.">
        <title>A Catalog of Tens of Thousands of Viruses from Human Metagenomes Reveals Hidden Associations with Chronic Diseases.</title>
        <authorList>
            <person name="Tisza M.J."/>
            <person name="Buck C.B."/>
        </authorList>
    </citation>
    <scope>NUCLEOTIDE SEQUENCE</scope>
    <source>
        <strain evidence="2">CtDiR9</strain>
    </source>
</reference>
<evidence type="ECO:0000256" key="1">
    <source>
        <dbReference type="SAM" id="MobiDB-lite"/>
    </source>
</evidence>
<name>A0A8S5PP90_9CAUD</name>
<organism evidence="2">
    <name type="scientific">Siphoviridae sp. ctDiR9</name>
    <dbReference type="NCBI Taxonomy" id="2825388"/>
    <lineage>
        <taxon>Viruses</taxon>
        <taxon>Duplodnaviria</taxon>
        <taxon>Heunggongvirae</taxon>
        <taxon>Uroviricota</taxon>
        <taxon>Caudoviricetes</taxon>
    </lineage>
</organism>
<feature type="region of interest" description="Disordered" evidence="1">
    <location>
        <begin position="1"/>
        <end position="23"/>
    </location>
</feature>
<accession>A0A8S5PP90</accession>
<proteinExistence type="predicted"/>